<dbReference type="InterPro" id="IPR006597">
    <property type="entry name" value="Sel1-like"/>
</dbReference>
<protein>
    <submittedName>
        <fullName evidence="2">Kinase-like domain-containing protein</fullName>
    </submittedName>
</protein>
<dbReference type="SMART" id="SM00671">
    <property type="entry name" value="SEL1"/>
    <property type="match status" value="5"/>
</dbReference>
<reference evidence="2" key="2">
    <citation type="submission" date="2019-10" db="EMBL/GenBank/DDBJ databases">
        <title>Conservation and host-specific expression of non-tandemly repeated heterogenous ribosome RNA gene in arbuscular mycorrhizal fungi.</title>
        <authorList>
            <person name="Maeda T."/>
            <person name="Kobayashi Y."/>
            <person name="Nakagawa T."/>
            <person name="Ezawa T."/>
            <person name="Yamaguchi K."/>
            <person name="Bino T."/>
            <person name="Nishimoto Y."/>
            <person name="Shigenobu S."/>
            <person name="Kawaguchi M."/>
        </authorList>
    </citation>
    <scope>NUCLEOTIDE SEQUENCE</scope>
    <source>
        <strain evidence="2">HR1</strain>
    </source>
</reference>
<dbReference type="PANTHER" id="PTHR43628:SF1">
    <property type="entry name" value="CHITIN SYNTHASE REGULATORY FACTOR 2-RELATED"/>
    <property type="match status" value="1"/>
</dbReference>
<dbReference type="Gene3D" id="1.25.40.10">
    <property type="entry name" value="Tetratricopeptide repeat domain"/>
    <property type="match status" value="1"/>
</dbReference>
<dbReference type="GO" id="GO:0016301">
    <property type="term" value="F:kinase activity"/>
    <property type="evidence" value="ECO:0007669"/>
    <property type="project" value="UniProtKB-KW"/>
</dbReference>
<dbReference type="InterPro" id="IPR011990">
    <property type="entry name" value="TPR-like_helical_dom_sf"/>
</dbReference>
<reference evidence="1 3" key="1">
    <citation type="submission" date="2017-11" db="EMBL/GenBank/DDBJ databases">
        <title>The genome of Rhizophagus clarus HR1 reveals common genetic basis of auxotrophy among arbuscular mycorrhizal fungi.</title>
        <authorList>
            <person name="Kobayashi Y."/>
        </authorList>
    </citation>
    <scope>NUCLEOTIDE SEQUENCE [LARGE SCALE GENOMIC DNA]</scope>
    <source>
        <strain evidence="1 3">HR1</strain>
    </source>
</reference>
<comment type="caution">
    <text evidence="1">The sequence shown here is derived from an EMBL/GenBank/DDBJ whole genome shotgun (WGS) entry which is preliminary data.</text>
</comment>
<dbReference type="PANTHER" id="PTHR43628">
    <property type="entry name" value="ACTIVATOR OF C KINASE PROTEIN 1-RELATED"/>
    <property type="match status" value="1"/>
</dbReference>
<gene>
    <name evidence="2" type="ORF">RCL2_001798000</name>
    <name evidence="1" type="ORF">RclHR1_10670003</name>
</gene>
<keyword evidence="3" id="KW-1185">Reference proteome</keyword>
<dbReference type="Proteomes" id="UP000247702">
    <property type="component" value="Unassembled WGS sequence"/>
</dbReference>
<keyword evidence="2" id="KW-0808">Transferase</keyword>
<accession>A0A2Z6QGU0</accession>
<dbReference type="Pfam" id="PF08238">
    <property type="entry name" value="Sel1"/>
    <property type="match status" value="5"/>
</dbReference>
<dbReference type="SUPFAM" id="SSF81901">
    <property type="entry name" value="HCP-like"/>
    <property type="match status" value="1"/>
</dbReference>
<evidence type="ECO:0000313" key="3">
    <source>
        <dbReference type="Proteomes" id="UP000247702"/>
    </source>
</evidence>
<evidence type="ECO:0000313" key="1">
    <source>
        <dbReference type="EMBL" id="GBB84021.1"/>
    </source>
</evidence>
<dbReference type="OrthoDB" id="2425131at2759"/>
<dbReference type="EMBL" id="BEXD01000077">
    <property type="protein sequence ID" value="GBB84021.1"/>
    <property type="molecule type" value="Genomic_DNA"/>
</dbReference>
<dbReference type="EMBL" id="BLAL01000197">
    <property type="protein sequence ID" value="GES91147.1"/>
    <property type="molecule type" value="Genomic_DNA"/>
</dbReference>
<dbReference type="Proteomes" id="UP000615446">
    <property type="component" value="Unassembled WGS sequence"/>
</dbReference>
<dbReference type="InterPro" id="IPR052945">
    <property type="entry name" value="Mitotic_Regulator"/>
</dbReference>
<dbReference type="AlphaFoldDB" id="A0A2Z6QGU0"/>
<keyword evidence="2" id="KW-0418">Kinase</keyword>
<evidence type="ECO:0000313" key="2">
    <source>
        <dbReference type="EMBL" id="GES91147.1"/>
    </source>
</evidence>
<name>A0A2Z6QGU0_9GLOM</name>
<proteinExistence type="predicted"/>
<sequence>MSNSIAYRNYRIDNNNPQLANKRHLIQNSNTIININDNISYERFAQITQKFFKVNILEIEPTTQEIEKNILEDLNILIDNLVNIFSQEINKGKEVKGRKELVYDYFNYYKINLQEIYHWLLNNQTFSYSIYLLGYFSYHGIGIEINKQDAFKLYQEAAELGDMLAQFELANMYINGNDIDKDYGKAFKLSKKLSEKNFSCGMNMLGYCYRFGVGTSTDLQKAFNLYQKAADLGNIAGMYHLGRCYKNGLGTNVNYEKAFALFQEAANYGISSAQYYLALMYKKGHGTEKDMILATYWYKKSTENKSKKN</sequence>
<organism evidence="1 3">
    <name type="scientific">Rhizophagus clarus</name>
    <dbReference type="NCBI Taxonomy" id="94130"/>
    <lineage>
        <taxon>Eukaryota</taxon>
        <taxon>Fungi</taxon>
        <taxon>Fungi incertae sedis</taxon>
        <taxon>Mucoromycota</taxon>
        <taxon>Glomeromycotina</taxon>
        <taxon>Glomeromycetes</taxon>
        <taxon>Glomerales</taxon>
        <taxon>Glomeraceae</taxon>
        <taxon>Rhizophagus</taxon>
    </lineage>
</organism>